<dbReference type="PANTHER" id="PTHR33803">
    <property type="entry name" value="IS1478 TRANSPOSASE"/>
    <property type="match status" value="1"/>
</dbReference>
<name>A0A3L7DVJ7_9GAMM</name>
<sequence length="448" mass="50366">MRETRNAQASIFDHYAKHEIGNQLAMMSGILDGCEELLSWVEADLSAESTQPTGRTGLPVESVLRCAILKQVRQLSYKELVFYLEDSGSFRSFARLPQGVVPKKSGLQGNISRIKPRTWERINQAIVGQALTDGVECCNQVRVDSTVVATNIHEPSDSSLLNDGIRILTRLMVNAKKKLKVPGIDFTDRRKPAKSLARQVFYTRGMAKKEPLYKDLLAYAEQVMKESSDALWHVQLYRFRGPAYGQWIDRVKHYRRLLRRVIRQTRRRVLKGESVPATEKVVSLHEPHTDIIVKGSRDIQYGHKINLTTGREGLVLDATIESGNPCDTERYLPMIQRQVAIYGQLPGCIAADGGYASTANLKEAKALGVGEVAFQKKKGLTIDAMTSSQKLYKQLCNFRAGIESNTSELKRAYGLKRSLWRGLQGFMADVWSSIVSYNLVRMARLNST</sequence>
<evidence type="ECO:0000259" key="2">
    <source>
        <dbReference type="Pfam" id="PF05598"/>
    </source>
</evidence>
<organism evidence="3 4">
    <name type="scientific">Seongchinamella sediminis</name>
    <dbReference type="NCBI Taxonomy" id="2283635"/>
    <lineage>
        <taxon>Bacteria</taxon>
        <taxon>Pseudomonadati</taxon>
        <taxon>Pseudomonadota</taxon>
        <taxon>Gammaproteobacteria</taxon>
        <taxon>Cellvibrionales</taxon>
        <taxon>Halieaceae</taxon>
        <taxon>Seongchinamella</taxon>
    </lineage>
</organism>
<feature type="domain" description="Transposase IS4-like" evidence="1">
    <location>
        <begin position="306"/>
        <end position="439"/>
    </location>
</feature>
<dbReference type="OrthoDB" id="5407466at2"/>
<dbReference type="GO" id="GO:0004803">
    <property type="term" value="F:transposase activity"/>
    <property type="evidence" value="ECO:0007669"/>
    <property type="project" value="InterPro"/>
</dbReference>
<dbReference type="RefSeq" id="WP_117955588.1">
    <property type="nucleotide sequence ID" value="NZ_QRAN01000014.1"/>
</dbReference>
<dbReference type="AlphaFoldDB" id="A0A3L7DVJ7"/>
<dbReference type="GO" id="GO:0003677">
    <property type="term" value="F:DNA binding"/>
    <property type="evidence" value="ECO:0007669"/>
    <property type="project" value="InterPro"/>
</dbReference>
<dbReference type="Pfam" id="PF05598">
    <property type="entry name" value="DUF772"/>
    <property type="match status" value="1"/>
</dbReference>
<gene>
    <name evidence="3" type="ORF">DWB85_13565</name>
</gene>
<dbReference type="Pfam" id="PF01609">
    <property type="entry name" value="DDE_Tnp_1"/>
    <property type="match status" value="1"/>
</dbReference>
<dbReference type="InterPro" id="IPR002559">
    <property type="entry name" value="Transposase_11"/>
</dbReference>
<reference evidence="3 4" key="1">
    <citation type="submission" date="2018-07" db="EMBL/GenBank/DDBJ databases">
        <title>Halioglobus sp. genome submission.</title>
        <authorList>
            <person name="Ye M.-Q."/>
            <person name="Du Z.-J."/>
        </authorList>
    </citation>
    <scope>NUCLEOTIDE SEQUENCE [LARGE SCALE GENOMIC DNA]</scope>
    <source>
        <strain evidence="3 4">U0301</strain>
    </source>
</reference>
<keyword evidence="4" id="KW-1185">Reference proteome</keyword>
<proteinExistence type="predicted"/>
<evidence type="ECO:0000313" key="4">
    <source>
        <dbReference type="Proteomes" id="UP000265509"/>
    </source>
</evidence>
<feature type="domain" description="Transposase InsH N-terminal" evidence="2">
    <location>
        <begin position="27"/>
        <end position="105"/>
    </location>
</feature>
<protein>
    <submittedName>
        <fullName evidence="3">ISNCY family transposase</fullName>
    </submittedName>
</protein>
<accession>A0A3L7DVJ7</accession>
<dbReference type="EMBL" id="QRAN01000014">
    <property type="protein sequence ID" value="RLQ21324.1"/>
    <property type="molecule type" value="Genomic_DNA"/>
</dbReference>
<dbReference type="InterPro" id="IPR008490">
    <property type="entry name" value="Transposase_InsH_N"/>
</dbReference>
<dbReference type="PANTHER" id="PTHR33803:SF3">
    <property type="entry name" value="BLL1974 PROTEIN"/>
    <property type="match status" value="1"/>
</dbReference>
<evidence type="ECO:0000313" key="3">
    <source>
        <dbReference type="EMBL" id="RLQ21324.1"/>
    </source>
</evidence>
<comment type="caution">
    <text evidence="3">The sequence shown here is derived from an EMBL/GenBank/DDBJ whole genome shotgun (WGS) entry which is preliminary data.</text>
</comment>
<dbReference type="Proteomes" id="UP000265509">
    <property type="component" value="Unassembled WGS sequence"/>
</dbReference>
<dbReference type="GO" id="GO:0006313">
    <property type="term" value="P:DNA transposition"/>
    <property type="evidence" value="ECO:0007669"/>
    <property type="project" value="InterPro"/>
</dbReference>
<dbReference type="NCBIfam" id="NF033593">
    <property type="entry name" value="transpos_ISNCY_1"/>
    <property type="match status" value="1"/>
</dbReference>
<evidence type="ECO:0000259" key="1">
    <source>
        <dbReference type="Pfam" id="PF01609"/>
    </source>
</evidence>